<dbReference type="HAMAP" id="MF_01966">
    <property type="entry name" value="NADHX_epimerase"/>
    <property type="match status" value="1"/>
</dbReference>
<name>A0A3E1RCI2_9BURK</name>
<evidence type="ECO:0000256" key="16">
    <source>
        <dbReference type="ARBA" id="ARBA00049209"/>
    </source>
</evidence>
<feature type="binding site" evidence="17">
    <location>
        <position position="438"/>
    </location>
    <ligand>
        <name>(6S)-NADPHX</name>
        <dbReference type="ChEBI" id="CHEBI:64076"/>
    </ligand>
</feature>
<evidence type="ECO:0000256" key="12">
    <source>
        <dbReference type="ARBA" id="ARBA00023239"/>
    </source>
</evidence>
<dbReference type="InterPro" id="IPR029056">
    <property type="entry name" value="Ribokinase-like"/>
</dbReference>
<dbReference type="PIRSF" id="PIRSF017184">
    <property type="entry name" value="Nnr"/>
    <property type="match status" value="1"/>
</dbReference>
<dbReference type="CDD" id="cd01171">
    <property type="entry name" value="YXKO-related"/>
    <property type="match status" value="1"/>
</dbReference>
<dbReference type="Gene3D" id="3.40.50.10260">
    <property type="entry name" value="YjeF N-terminal domain"/>
    <property type="match status" value="1"/>
</dbReference>
<dbReference type="InterPro" id="IPR030677">
    <property type="entry name" value="Nnr"/>
</dbReference>
<feature type="domain" description="YjeF N-terminal" evidence="21">
    <location>
        <begin position="24"/>
        <end position="227"/>
    </location>
</feature>
<feature type="binding site" evidence="18">
    <location>
        <position position="152"/>
    </location>
    <ligand>
        <name>(6S)-NADPHX</name>
        <dbReference type="ChEBI" id="CHEBI:64076"/>
    </ligand>
</feature>
<evidence type="ECO:0000259" key="20">
    <source>
        <dbReference type="PROSITE" id="PS51383"/>
    </source>
</evidence>
<feature type="binding site" evidence="18">
    <location>
        <position position="173"/>
    </location>
    <ligand>
        <name>K(+)</name>
        <dbReference type="ChEBI" id="CHEBI:29103"/>
    </ligand>
</feature>
<dbReference type="NCBIfam" id="TIGR00196">
    <property type="entry name" value="yjeF_cterm"/>
    <property type="match status" value="1"/>
</dbReference>
<evidence type="ECO:0000256" key="17">
    <source>
        <dbReference type="HAMAP-Rule" id="MF_01965"/>
    </source>
</evidence>
<evidence type="ECO:0000256" key="18">
    <source>
        <dbReference type="HAMAP-Rule" id="MF_01966"/>
    </source>
</evidence>
<dbReference type="SUPFAM" id="SSF64153">
    <property type="entry name" value="YjeF N-terminal domain-like"/>
    <property type="match status" value="1"/>
</dbReference>
<dbReference type="PANTHER" id="PTHR12592">
    <property type="entry name" value="ATP-DEPENDENT (S)-NAD(P)H-HYDRATE DEHYDRATASE FAMILY MEMBER"/>
    <property type="match status" value="1"/>
</dbReference>
<keyword evidence="10 17" id="KW-0520">NAD</keyword>
<comment type="similarity">
    <text evidence="18">Belongs to the NnrE/AIBP family.</text>
</comment>
<dbReference type="PROSITE" id="PS01050">
    <property type="entry name" value="YJEF_C_2"/>
    <property type="match status" value="1"/>
</dbReference>
<evidence type="ECO:0000256" key="4">
    <source>
        <dbReference type="ARBA" id="ARBA00009524"/>
    </source>
</evidence>
<organism evidence="22 23">
    <name type="scientific">Rhodoferax lacus</name>
    <dbReference type="NCBI Taxonomy" id="2184758"/>
    <lineage>
        <taxon>Bacteria</taxon>
        <taxon>Pseudomonadati</taxon>
        <taxon>Pseudomonadota</taxon>
        <taxon>Betaproteobacteria</taxon>
        <taxon>Burkholderiales</taxon>
        <taxon>Comamonadaceae</taxon>
        <taxon>Rhodoferax</taxon>
    </lineage>
</organism>
<comment type="similarity">
    <text evidence="17">Belongs to the NnrD/CARKD family.</text>
</comment>
<dbReference type="GO" id="GO:0046496">
    <property type="term" value="P:nicotinamide nucleotide metabolic process"/>
    <property type="evidence" value="ECO:0007669"/>
    <property type="project" value="UniProtKB-UniRule"/>
</dbReference>
<dbReference type="SUPFAM" id="SSF53613">
    <property type="entry name" value="Ribokinase-like"/>
    <property type="match status" value="1"/>
</dbReference>
<dbReference type="HAMAP" id="MF_01965">
    <property type="entry name" value="NADHX_dehydratase"/>
    <property type="match status" value="1"/>
</dbReference>
<keyword evidence="5 18" id="KW-0479">Metal-binding</keyword>
<dbReference type="InterPro" id="IPR004443">
    <property type="entry name" value="YjeF_N_dom"/>
</dbReference>
<comment type="catalytic activity">
    <reaction evidence="2 18 19">
        <text>(6R)-NADPHX = (6S)-NADPHX</text>
        <dbReference type="Rhea" id="RHEA:32227"/>
        <dbReference type="ChEBI" id="CHEBI:64076"/>
        <dbReference type="ChEBI" id="CHEBI:64077"/>
        <dbReference type="EC" id="5.1.99.6"/>
    </reaction>
</comment>
<protein>
    <recommendedName>
        <fullName evidence="19">Bifunctional NAD(P)H-hydrate repair enzyme</fullName>
    </recommendedName>
    <alternativeName>
        <fullName evidence="19">Nicotinamide nucleotide repair protein</fullName>
    </alternativeName>
    <domain>
        <recommendedName>
            <fullName evidence="19">ADP-dependent (S)-NAD(P)H-hydrate dehydratase</fullName>
            <ecNumber evidence="19">4.2.1.136</ecNumber>
        </recommendedName>
        <alternativeName>
            <fullName evidence="19">ADP-dependent NAD(P)HX dehydratase</fullName>
        </alternativeName>
    </domain>
    <domain>
        <recommendedName>
            <fullName evidence="19">NAD(P)H-hydrate epimerase</fullName>
            <ecNumber evidence="19">5.1.99.6</ecNumber>
        </recommendedName>
    </domain>
</protein>
<evidence type="ECO:0000259" key="21">
    <source>
        <dbReference type="PROSITE" id="PS51385"/>
    </source>
</evidence>
<reference evidence="22 23" key="1">
    <citation type="submission" date="2018-05" db="EMBL/GenBank/DDBJ databases">
        <title>Rhodoferax soyangensis sp.nov., isolated from an oligotrophic freshwater lake.</title>
        <authorList>
            <person name="Park M."/>
        </authorList>
    </citation>
    <scope>NUCLEOTIDE SEQUENCE [LARGE SCALE GENOMIC DNA]</scope>
    <source>
        <strain evidence="22 23">IMCC26218</strain>
    </source>
</reference>
<proteinExistence type="inferred from homology"/>
<comment type="similarity">
    <text evidence="4 19">In the C-terminal section; belongs to the NnrD/CARKD family.</text>
</comment>
<evidence type="ECO:0000256" key="3">
    <source>
        <dbReference type="ARBA" id="ARBA00006001"/>
    </source>
</evidence>
<dbReference type="EMBL" id="QFZK01000005">
    <property type="protein sequence ID" value="RFO96931.1"/>
    <property type="molecule type" value="Genomic_DNA"/>
</dbReference>
<comment type="cofactor">
    <cofactor evidence="18 19">
        <name>K(+)</name>
        <dbReference type="ChEBI" id="CHEBI:29103"/>
    </cofactor>
    <text evidence="18 19">Binds 1 potassium ion per subunit.</text>
</comment>
<comment type="caution">
    <text evidence="22">The sequence shown here is derived from an EMBL/GenBank/DDBJ whole genome shotgun (WGS) entry which is preliminary data.</text>
</comment>
<dbReference type="EC" id="4.2.1.136" evidence="19"/>
<dbReference type="Pfam" id="PF03853">
    <property type="entry name" value="YjeF_N"/>
    <property type="match status" value="1"/>
</dbReference>
<evidence type="ECO:0000313" key="23">
    <source>
        <dbReference type="Proteomes" id="UP000260665"/>
    </source>
</evidence>
<keyword evidence="6 17" id="KW-0547">Nucleotide-binding</keyword>
<dbReference type="PROSITE" id="PS51385">
    <property type="entry name" value="YJEF_N"/>
    <property type="match status" value="1"/>
</dbReference>
<feature type="domain" description="YjeF C-terminal" evidence="20">
    <location>
        <begin position="229"/>
        <end position="486"/>
    </location>
</feature>
<dbReference type="PROSITE" id="PS51383">
    <property type="entry name" value="YJEF_C_3"/>
    <property type="match status" value="1"/>
</dbReference>
<evidence type="ECO:0000256" key="13">
    <source>
        <dbReference type="ARBA" id="ARBA00023268"/>
    </source>
</evidence>
<dbReference type="InterPro" id="IPR017953">
    <property type="entry name" value="Carbohydrate_kinase_pred_CS"/>
</dbReference>
<comment type="catalytic activity">
    <reaction evidence="15 17 19">
        <text>(6S)-NADHX + ADP = AMP + phosphate + NADH + H(+)</text>
        <dbReference type="Rhea" id="RHEA:32223"/>
        <dbReference type="ChEBI" id="CHEBI:15378"/>
        <dbReference type="ChEBI" id="CHEBI:43474"/>
        <dbReference type="ChEBI" id="CHEBI:57945"/>
        <dbReference type="ChEBI" id="CHEBI:64074"/>
        <dbReference type="ChEBI" id="CHEBI:456215"/>
        <dbReference type="ChEBI" id="CHEBI:456216"/>
        <dbReference type="EC" id="4.2.1.136"/>
    </reaction>
</comment>
<dbReference type="PANTHER" id="PTHR12592:SF0">
    <property type="entry name" value="ATP-DEPENDENT (S)-NAD(P)H-HYDRATE DEHYDRATASE"/>
    <property type="match status" value="1"/>
</dbReference>
<keyword evidence="7 17" id="KW-0067">ATP-binding</keyword>
<dbReference type="AlphaFoldDB" id="A0A3E1RCI2"/>
<dbReference type="GO" id="GO:0052855">
    <property type="term" value="F:ADP-dependent NAD(P)H-hydrate dehydratase activity"/>
    <property type="evidence" value="ECO:0007669"/>
    <property type="project" value="UniProtKB-UniRule"/>
</dbReference>
<feature type="binding site" evidence="17">
    <location>
        <begin position="408"/>
        <end position="412"/>
    </location>
    <ligand>
        <name>AMP</name>
        <dbReference type="ChEBI" id="CHEBI:456215"/>
    </ligand>
</feature>
<dbReference type="Pfam" id="PF01256">
    <property type="entry name" value="Carb_kinase"/>
    <property type="match status" value="1"/>
</dbReference>
<feature type="binding site" evidence="17">
    <location>
        <position position="319"/>
    </location>
    <ligand>
        <name>(6S)-NADPHX</name>
        <dbReference type="ChEBI" id="CHEBI:64076"/>
    </ligand>
</feature>
<comment type="function">
    <text evidence="18">Catalyzes the epimerization of the S- and R-forms of NAD(P)HX, a damaged form of NAD(P)H that is a result of enzymatic or heat-dependent hydration. This is a prerequisite for the S-specific NAD(P)H-hydrate dehydratase to allow the repair of both epimers of NAD(P)HX.</text>
</comment>
<comment type="cofactor">
    <cofactor evidence="17">
        <name>Mg(2+)</name>
        <dbReference type="ChEBI" id="CHEBI:18420"/>
    </cofactor>
</comment>
<feature type="binding site" evidence="18">
    <location>
        <begin position="141"/>
        <end position="147"/>
    </location>
    <ligand>
        <name>(6S)-NADPHX</name>
        <dbReference type="ChEBI" id="CHEBI:64076"/>
    </ligand>
</feature>
<comment type="catalytic activity">
    <reaction evidence="16 17 19">
        <text>(6S)-NADPHX + ADP = AMP + phosphate + NADPH + H(+)</text>
        <dbReference type="Rhea" id="RHEA:32235"/>
        <dbReference type="ChEBI" id="CHEBI:15378"/>
        <dbReference type="ChEBI" id="CHEBI:43474"/>
        <dbReference type="ChEBI" id="CHEBI:57783"/>
        <dbReference type="ChEBI" id="CHEBI:64076"/>
        <dbReference type="ChEBI" id="CHEBI:456215"/>
        <dbReference type="ChEBI" id="CHEBI:456216"/>
        <dbReference type="EC" id="4.2.1.136"/>
    </reaction>
</comment>
<dbReference type="InterPro" id="IPR000631">
    <property type="entry name" value="CARKD"/>
</dbReference>
<evidence type="ECO:0000256" key="15">
    <source>
        <dbReference type="ARBA" id="ARBA00048238"/>
    </source>
</evidence>
<dbReference type="Proteomes" id="UP000260665">
    <property type="component" value="Unassembled WGS sequence"/>
</dbReference>
<evidence type="ECO:0000256" key="1">
    <source>
        <dbReference type="ARBA" id="ARBA00000013"/>
    </source>
</evidence>
<feature type="binding site" evidence="18">
    <location>
        <position position="137"/>
    </location>
    <ligand>
        <name>K(+)</name>
        <dbReference type="ChEBI" id="CHEBI:29103"/>
    </ligand>
</feature>
<comment type="similarity">
    <text evidence="3 19">In the N-terminal section; belongs to the NnrE/AIBP family.</text>
</comment>
<evidence type="ECO:0000256" key="10">
    <source>
        <dbReference type="ARBA" id="ARBA00023027"/>
    </source>
</evidence>
<feature type="binding site" evidence="18">
    <location>
        <position position="170"/>
    </location>
    <ligand>
        <name>(6S)-NADPHX</name>
        <dbReference type="ChEBI" id="CHEBI:64076"/>
    </ligand>
</feature>
<evidence type="ECO:0000313" key="22">
    <source>
        <dbReference type="EMBL" id="RFO96931.1"/>
    </source>
</evidence>
<comment type="function">
    <text evidence="14 19">Bifunctional enzyme that catalyzes the epimerization of the S- and R-forms of NAD(P)HX and the dehydration of the S-form of NAD(P)HX at the expense of ADP, which is converted to AMP. This allows the repair of both epimers of NAD(P)HX, a damaged form of NAD(P)H that is a result of enzymatic or heat-dependent hydration.</text>
</comment>
<dbReference type="RefSeq" id="WP_117176889.1">
    <property type="nucleotide sequence ID" value="NZ_QFZK01000005.1"/>
</dbReference>
<gene>
    <name evidence="18" type="primary">nnrE</name>
    <name evidence="17" type="synonym">nnrD</name>
    <name evidence="22" type="ORF">DIC66_10585</name>
</gene>
<evidence type="ECO:0000256" key="5">
    <source>
        <dbReference type="ARBA" id="ARBA00022723"/>
    </source>
</evidence>
<evidence type="ECO:0000256" key="7">
    <source>
        <dbReference type="ARBA" id="ARBA00022840"/>
    </source>
</evidence>
<evidence type="ECO:0000256" key="11">
    <source>
        <dbReference type="ARBA" id="ARBA00023235"/>
    </source>
</evidence>
<feature type="binding site" evidence="18">
    <location>
        <position position="77"/>
    </location>
    <ligand>
        <name>K(+)</name>
        <dbReference type="ChEBI" id="CHEBI:29103"/>
    </ligand>
</feature>
<keyword evidence="9 18" id="KW-0630">Potassium</keyword>
<keyword evidence="13" id="KW-0511">Multifunctional enzyme</keyword>
<evidence type="ECO:0000256" key="9">
    <source>
        <dbReference type="ARBA" id="ARBA00022958"/>
    </source>
</evidence>
<dbReference type="NCBIfam" id="TIGR00197">
    <property type="entry name" value="yjeF_nterm"/>
    <property type="match status" value="1"/>
</dbReference>
<keyword evidence="23" id="KW-1185">Reference proteome</keyword>
<dbReference type="GO" id="GO:0110051">
    <property type="term" value="P:metabolite repair"/>
    <property type="evidence" value="ECO:0007669"/>
    <property type="project" value="TreeGrafter"/>
</dbReference>
<evidence type="ECO:0000256" key="8">
    <source>
        <dbReference type="ARBA" id="ARBA00022857"/>
    </source>
</evidence>
<dbReference type="InterPro" id="IPR036652">
    <property type="entry name" value="YjeF_N_dom_sf"/>
</dbReference>
<evidence type="ECO:0000256" key="14">
    <source>
        <dbReference type="ARBA" id="ARBA00025153"/>
    </source>
</evidence>
<comment type="subunit">
    <text evidence="17">Homotetramer.</text>
</comment>
<comment type="catalytic activity">
    <reaction evidence="1 18 19">
        <text>(6R)-NADHX = (6S)-NADHX</text>
        <dbReference type="Rhea" id="RHEA:32215"/>
        <dbReference type="ChEBI" id="CHEBI:64074"/>
        <dbReference type="ChEBI" id="CHEBI:64075"/>
        <dbReference type="EC" id="5.1.99.6"/>
    </reaction>
</comment>
<dbReference type="GO" id="GO:0046872">
    <property type="term" value="F:metal ion binding"/>
    <property type="evidence" value="ECO:0007669"/>
    <property type="project" value="UniProtKB-UniRule"/>
</dbReference>
<comment type="function">
    <text evidence="17">Catalyzes the dehydration of the S-form of NAD(P)HX at the expense of ADP, which is converted to AMP. Together with NAD(P)HX epimerase, which catalyzes the epimerization of the S- and R-forms, the enzyme allows the repair of both epimers of NAD(P)HX, a damaged form of NAD(P)H that is a result of enzymatic or heat-dependent hydration.</text>
</comment>
<evidence type="ECO:0000256" key="19">
    <source>
        <dbReference type="PIRNR" id="PIRNR017184"/>
    </source>
</evidence>
<accession>A0A3E1RCI2</accession>
<evidence type="ECO:0000256" key="6">
    <source>
        <dbReference type="ARBA" id="ARBA00022741"/>
    </source>
</evidence>
<feature type="binding site" evidence="17">
    <location>
        <position position="371"/>
    </location>
    <ligand>
        <name>(6S)-NADPHX</name>
        <dbReference type="ChEBI" id="CHEBI:64076"/>
    </ligand>
</feature>
<dbReference type="GO" id="GO:0005524">
    <property type="term" value="F:ATP binding"/>
    <property type="evidence" value="ECO:0007669"/>
    <property type="project" value="UniProtKB-UniRule"/>
</dbReference>
<dbReference type="EC" id="5.1.99.6" evidence="19"/>
<feature type="binding site" evidence="18">
    <location>
        <begin position="76"/>
        <end position="80"/>
    </location>
    <ligand>
        <name>(6S)-NADPHX</name>
        <dbReference type="ChEBI" id="CHEBI:64076"/>
    </ligand>
</feature>
<keyword evidence="11 18" id="KW-0413">Isomerase</keyword>
<feature type="binding site" evidence="17">
    <location>
        <position position="437"/>
    </location>
    <ligand>
        <name>AMP</name>
        <dbReference type="ChEBI" id="CHEBI:456215"/>
    </ligand>
</feature>
<dbReference type="Gene3D" id="3.40.1190.20">
    <property type="match status" value="1"/>
</dbReference>
<keyword evidence="8 17" id="KW-0521">NADP</keyword>
<sequence length="486" mass="49710">MSTNSERVLPGTGLGAAGARAWPLRDSAHTRALEGSHPAGTGNRSLMEFAGLALARLALAVVPHARTIWVACGPGNNGGDGLEAAAHLQQWGKQVVVSLAHDPEKSSTDAHAAWLKARAAGVSFNDHPPEAFDACLDALFGIGALRPLQGAYADWVACMNAASTPTIAVDLPSGLDADTGAAMPMHVTAQHTLSLLTLKPGLFTGGGRDACGDIWFNDLGVQDSSPPQALLAGPVAITRRLHASHKGTFGDVCIVGGAPGMTGAALLAARSALHGGAGRVFVCPLGAPELTLDPQCPELMFRSFDDLDWSAMTLVAGCGGGQAIAESLPLILGHAKQLVLDADALNHIAHSPVLQQQLAQRPAGHTVITPHPLEAARLLATTAAVVQADRLGAAQSLAERFQCVVVLKGSGTVIAAPGDIPRINPTGNAKLATAGTGDVLAGLVGAHLAAGRPAMQAACEAVYRHGQAADQWQGTVLSASQLCHRT</sequence>
<evidence type="ECO:0000256" key="2">
    <source>
        <dbReference type="ARBA" id="ARBA00000909"/>
    </source>
</evidence>
<keyword evidence="12 17" id="KW-0456">Lyase</keyword>
<dbReference type="GO" id="GO:0052856">
    <property type="term" value="F:NAD(P)HX epimerase activity"/>
    <property type="evidence" value="ECO:0007669"/>
    <property type="project" value="UniProtKB-UniRule"/>
</dbReference>
<dbReference type="OrthoDB" id="9806925at2"/>
<feature type="binding site" evidence="17">
    <location>
        <position position="264"/>
    </location>
    <ligand>
        <name>(6S)-NADPHX</name>
        <dbReference type="ChEBI" id="CHEBI:64076"/>
    </ligand>
</feature>